<accession>A0A0F0CKY6</accession>
<keyword evidence="8" id="KW-1185">Reference proteome</keyword>
<keyword evidence="4" id="KW-0408">Iron</keyword>
<dbReference type="PANTHER" id="PTHR43409:SF16">
    <property type="entry name" value="SLR0320 PROTEIN"/>
    <property type="match status" value="1"/>
</dbReference>
<dbReference type="InterPro" id="IPR007197">
    <property type="entry name" value="rSAM"/>
</dbReference>
<dbReference type="PANTHER" id="PTHR43409">
    <property type="entry name" value="ANAEROBIC MAGNESIUM-PROTOPORPHYRIN IX MONOMETHYL ESTER CYCLASE-RELATED"/>
    <property type="match status" value="1"/>
</dbReference>
<name>A0A0F0CKY6_9BACT</name>
<proteinExistence type="predicted"/>
<dbReference type="Proteomes" id="UP000033428">
    <property type="component" value="Unassembled WGS sequence"/>
</dbReference>
<dbReference type="GO" id="GO:0046872">
    <property type="term" value="F:metal ion binding"/>
    <property type="evidence" value="ECO:0007669"/>
    <property type="project" value="UniProtKB-KW"/>
</dbReference>
<dbReference type="Gene3D" id="3.20.20.70">
    <property type="entry name" value="Aldolase class I"/>
    <property type="match status" value="1"/>
</dbReference>
<feature type="domain" description="Radical SAM core" evidence="6">
    <location>
        <begin position="12"/>
        <end position="88"/>
    </location>
</feature>
<gene>
    <name evidence="7" type="ORF">OMAG_002220</name>
</gene>
<dbReference type="InterPro" id="IPR013785">
    <property type="entry name" value="Aldolase_TIM"/>
</dbReference>
<dbReference type="AlphaFoldDB" id="A0A0F0CKY6"/>
<protein>
    <submittedName>
        <fullName evidence="7">Radical SAM domain-containing protein</fullName>
    </submittedName>
</protein>
<evidence type="ECO:0000313" key="8">
    <source>
        <dbReference type="Proteomes" id="UP000033428"/>
    </source>
</evidence>
<evidence type="ECO:0000256" key="4">
    <source>
        <dbReference type="ARBA" id="ARBA00023004"/>
    </source>
</evidence>
<dbReference type="Pfam" id="PF04055">
    <property type="entry name" value="Radical_SAM"/>
    <property type="match status" value="1"/>
</dbReference>
<dbReference type="GO" id="GO:0003824">
    <property type="term" value="F:catalytic activity"/>
    <property type="evidence" value="ECO:0007669"/>
    <property type="project" value="InterPro"/>
</dbReference>
<evidence type="ECO:0000256" key="1">
    <source>
        <dbReference type="ARBA" id="ARBA00001966"/>
    </source>
</evidence>
<evidence type="ECO:0000259" key="6">
    <source>
        <dbReference type="Pfam" id="PF04055"/>
    </source>
</evidence>
<evidence type="ECO:0000256" key="2">
    <source>
        <dbReference type="ARBA" id="ARBA00022691"/>
    </source>
</evidence>
<dbReference type="SUPFAM" id="SSF102114">
    <property type="entry name" value="Radical SAM enzymes"/>
    <property type="match status" value="1"/>
</dbReference>
<keyword evidence="5" id="KW-0411">Iron-sulfur</keyword>
<feature type="non-terminal residue" evidence="7">
    <location>
        <position position="92"/>
    </location>
</feature>
<evidence type="ECO:0000256" key="3">
    <source>
        <dbReference type="ARBA" id="ARBA00022723"/>
    </source>
</evidence>
<evidence type="ECO:0000313" key="7">
    <source>
        <dbReference type="EMBL" id="KJJ83912.1"/>
    </source>
</evidence>
<dbReference type="GO" id="GO:0005829">
    <property type="term" value="C:cytosol"/>
    <property type="evidence" value="ECO:0007669"/>
    <property type="project" value="TreeGrafter"/>
</dbReference>
<comment type="cofactor">
    <cofactor evidence="1">
        <name>[4Fe-4S] cluster</name>
        <dbReference type="ChEBI" id="CHEBI:49883"/>
    </cofactor>
</comment>
<sequence>MFTTFRKRNIEIYTAMIDEKMDITWLCSAKIGTFDKKDLELMKRAGCHTLKIGVETGSQEILNRIKKDITIEKVKEGFKLTKEIGINTHAHI</sequence>
<keyword evidence="2" id="KW-0949">S-adenosyl-L-methionine</keyword>
<comment type="caution">
    <text evidence="7">The sequence shown here is derived from an EMBL/GenBank/DDBJ whole genome shotgun (WGS) entry which is preliminary data.</text>
</comment>
<dbReference type="GO" id="GO:0051536">
    <property type="term" value="F:iron-sulfur cluster binding"/>
    <property type="evidence" value="ECO:0007669"/>
    <property type="project" value="UniProtKB-KW"/>
</dbReference>
<dbReference type="EMBL" id="JYNY01000444">
    <property type="protein sequence ID" value="KJJ83912.1"/>
    <property type="molecule type" value="Genomic_DNA"/>
</dbReference>
<dbReference type="InterPro" id="IPR058240">
    <property type="entry name" value="rSAM_sf"/>
</dbReference>
<organism evidence="7 8">
    <name type="scientific">Candidatus Omnitrophus magneticus</name>
    <dbReference type="NCBI Taxonomy" id="1609969"/>
    <lineage>
        <taxon>Bacteria</taxon>
        <taxon>Pseudomonadati</taxon>
        <taxon>Candidatus Omnitrophota</taxon>
        <taxon>Candidatus Omnitrophus</taxon>
    </lineage>
</organism>
<reference evidence="7 8" key="1">
    <citation type="submission" date="2015-02" db="EMBL/GenBank/DDBJ databases">
        <title>Single-cell genomics of uncultivated deep-branching MTB reveals a conserved set of magnetosome genes.</title>
        <authorList>
            <person name="Kolinko S."/>
            <person name="Richter M."/>
            <person name="Glockner F.O."/>
            <person name="Brachmann A."/>
            <person name="Schuler D."/>
        </authorList>
    </citation>
    <scope>NUCLEOTIDE SEQUENCE [LARGE SCALE GENOMIC DNA]</scope>
    <source>
        <strain evidence="7">SKK-01</strain>
    </source>
</reference>
<evidence type="ECO:0000256" key="5">
    <source>
        <dbReference type="ARBA" id="ARBA00023014"/>
    </source>
</evidence>
<dbReference type="InterPro" id="IPR051198">
    <property type="entry name" value="BchE-like"/>
</dbReference>
<keyword evidence="3" id="KW-0479">Metal-binding</keyword>